<feature type="region of interest" description="Disordered" evidence="2">
    <location>
        <begin position="323"/>
        <end position="348"/>
    </location>
</feature>
<dbReference type="GO" id="GO:0072344">
    <property type="term" value="P:rescue of stalled ribosome"/>
    <property type="evidence" value="ECO:0007669"/>
    <property type="project" value="EnsemblFungi"/>
</dbReference>
<dbReference type="InterPro" id="IPR001841">
    <property type="entry name" value="Znf_RING"/>
</dbReference>
<keyword evidence="5" id="KW-1185">Reference proteome</keyword>
<feature type="domain" description="RING-type" evidence="3">
    <location>
        <begin position="54"/>
        <end position="94"/>
    </location>
</feature>
<dbReference type="HOGENOM" id="CLU_008515_2_0_1"/>
<dbReference type="Pfam" id="PF25447">
    <property type="entry name" value="RING_ZNF598"/>
    <property type="match status" value="1"/>
</dbReference>
<dbReference type="GO" id="GO:0008270">
    <property type="term" value="F:zinc ion binding"/>
    <property type="evidence" value="ECO:0007669"/>
    <property type="project" value="UniProtKB-KW"/>
</dbReference>
<dbReference type="GO" id="GO:0061630">
    <property type="term" value="F:ubiquitin protein ligase activity"/>
    <property type="evidence" value="ECO:0007669"/>
    <property type="project" value="EnsemblFungi"/>
</dbReference>
<organism evidence="4 5">
    <name type="scientific">Kuraishia capsulata CBS 1993</name>
    <dbReference type="NCBI Taxonomy" id="1382522"/>
    <lineage>
        <taxon>Eukaryota</taxon>
        <taxon>Fungi</taxon>
        <taxon>Dikarya</taxon>
        <taxon>Ascomycota</taxon>
        <taxon>Saccharomycotina</taxon>
        <taxon>Pichiomycetes</taxon>
        <taxon>Pichiales</taxon>
        <taxon>Pichiaceae</taxon>
        <taxon>Kuraishia</taxon>
    </lineage>
</organism>
<name>W6MGW4_9ASCO</name>
<reference evidence="4" key="2">
    <citation type="submission" date="2014-02" db="EMBL/GenBank/DDBJ databases">
        <title>Complete DNA sequence of /Kuraishia capsulata/ illustrates novel genomic features among budding yeasts (/Saccharomycotina/).</title>
        <authorList>
            <person name="Morales L."/>
            <person name="Noel B."/>
            <person name="Porcel B."/>
            <person name="Marcet-Houben M."/>
            <person name="Hullo M-F."/>
            <person name="Sacerdot C."/>
            <person name="Tekaia F."/>
            <person name="Leh-Louis V."/>
            <person name="Despons L."/>
            <person name="Khanna V."/>
            <person name="Aury J-M."/>
            <person name="Barbe V."/>
            <person name="Couloux A."/>
            <person name="Labadie K."/>
            <person name="Pelletier E."/>
            <person name="Souciet J-L."/>
            <person name="Boekhout T."/>
            <person name="Gabaldon T."/>
            <person name="Wincker P."/>
            <person name="Dujon B."/>
        </authorList>
    </citation>
    <scope>NUCLEOTIDE SEQUENCE</scope>
    <source>
        <strain evidence="4">CBS 1993</strain>
    </source>
</reference>
<feature type="compositionally biased region" description="Polar residues" evidence="2">
    <location>
        <begin position="323"/>
        <end position="334"/>
    </location>
</feature>
<feature type="compositionally biased region" description="Low complexity" evidence="2">
    <location>
        <begin position="512"/>
        <end position="528"/>
    </location>
</feature>
<dbReference type="GO" id="GO:0070181">
    <property type="term" value="F:small ribosomal subunit rRNA binding"/>
    <property type="evidence" value="ECO:0007669"/>
    <property type="project" value="EnsemblFungi"/>
</dbReference>
<dbReference type="PANTHER" id="PTHR22938">
    <property type="entry name" value="ZINC FINGER PROTEIN 598"/>
    <property type="match status" value="1"/>
</dbReference>
<dbReference type="Pfam" id="PF23202">
    <property type="entry name" value="PAH_ZNF598"/>
    <property type="match status" value="1"/>
</dbReference>
<dbReference type="InterPro" id="IPR044288">
    <property type="entry name" value="ZNF598/HEL2"/>
</dbReference>
<dbReference type="Proteomes" id="UP000019384">
    <property type="component" value="Unassembled WGS sequence"/>
</dbReference>
<dbReference type="STRING" id="1382522.W6MGW4"/>
<evidence type="ECO:0000313" key="5">
    <source>
        <dbReference type="Proteomes" id="UP000019384"/>
    </source>
</evidence>
<evidence type="ECO:0000256" key="2">
    <source>
        <dbReference type="SAM" id="MobiDB-lite"/>
    </source>
</evidence>
<gene>
    <name evidence="4" type="ORF">KUCA_T00000825001</name>
</gene>
<proteinExistence type="predicted"/>
<dbReference type="GO" id="GO:0070534">
    <property type="term" value="P:protein K63-linked ubiquitination"/>
    <property type="evidence" value="ECO:0007669"/>
    <property type="project" value="EnsemblFungi"/>
</dbReference>
<keyword evidence="1" id="KW-0479">Metal-binding</keyword>
<dbReference type="RefSeq" id="XP_022456873.1">
    <property type="nucleotide sequence ID" value="XM_022605401.1"/>
</dbReference>
<feature type="compositionally biased region" description="Low complexity" evidence="2">
    <location>
        <begin position="481"/>
        <end position="495"/>
    </location>
</feature>
<keyword evidence="1" id="KW-0863">Zinc-finger</keyword>
<dbReference type="InterPro" id="IPR057634">
    <property type="entry name" value="PAH_ZNF598/HEL2"/>
</dbReference>
<dbReference type="GO" id="GO:0043022">
    <property type="term" value="F:ribosome binding"/>
    <property type="evidence" value="ECO:0007669"/>
    <property type="project" value="TreeGrafter"/>
</dbReference>
<dbReference type="PROSITE" id="PS50089">
    <property type="entry name" value="ZF_RING_2"/>
    <property type="match status" value="1"/>
</dbReference>
<dbReference type="AlphaFoldDB" id="W6MGW4"/>
<keyword evidence="1" id="KW-0862">Zinc</keyword>
<dbReference type="GO" id="GO:0061157">
    <property type="term" value="P:mRNA destabilization"/>
    <property type="evidence" value="ECO:0007669"/>
    <property type="project" value="EnsemblFungi"/>
</dbReference>
<dbReference type="GO" id="GO:0070966">
    <property type="term" value="P:nuclear-transcribed mRNA catabolic process, no-go decay"/>
    <property type="evidence" value="ECO:0007669"/>
    <property type="project" value="EnsemblFungi"/>
</dbReference>
<dbReference type="SMART" id="SM00355">
    <property type="entry name" value="ZnF_C2H2"/>
    <property type="match status" value="4"/>
</dbReference>
<dbReference type="EMBL" id="HG793125">
    <property type="protein sequence ID" value="CDK24858.1"/>
    <property type="molecule type" value="Genomic_DNA"/>
</dbReference>
<evidence type="ECO:0000313" key="4">
    <source>
        <dbReference type="EMBL" id="CDK24858.1"/>
    </source>
</evidence>
<dbReference type="InterPro" id="IPR056437">
    <property type="entry name" value="Znf-C2H2_ZNF598/HEL2"/>
</dbReference>
<feature type="compositionally biased region" description="Polar residues" evidence="2">
    <location>
        <begin position="34"/>
        <end position="44"/>
    </location>
</feature>
<dbReference type="PANTHER" id="PTHR22938:SF0">
    <property type="entry name" value="E3 UBIQUITIN-PROTEIN LIGASE ZNF598"/>
    <property type="match status" value="1"/>
</dbReference>
<evidence type="ECO:0000256" key="1">
    <source>
        <dbReference type="PROSITE-ProRule" id="PRU00175"/>
    </source>
</evidence>
<feature type="region of interest" description="Disordered" evidence="2">
    <location>
        <begin position="477"/>
        <end position="617"/>
    </location>
</feature>
<dbReference type="GO" id="GO:1990116">
    <property type="term" value="P:ribosome-associated ubiquitin-dependent protein catabolic process"/>
    <property type="evidence" value="ECO:0007669"/>
    <property type="project" value="EnsemblFungi"/>
</dbReference>
<feature type="compositionally biased region" description="Low complexity" evidence="2">
    <location>
        <begin position="564"/>
        <end position="590"/>
    </location>
</feature>
<dbReference type="InterPro" id="IPR013087">
    <property type="entry name" value="Znf_C2H2_type"/>
</dbReference>
<protein>
    <recommendedName>
        <fullName evidence="3">RING-type domain-containing protein</fullName>
    </recommendedName>
</protein>
<dbReference type="InterPro" id="IPR013083">
    <property type="entry name" value="Znf_RING/FYVE/PHD"/>
</dbReference>
<dbReference type="Gene3D" id="3.30.40.10">
    <property type="entry name" value="Zinc/RING finger domain, C3HC4 (zinc finger)"/>
    <property type="match status" value="1"/>
</dbReference>
<accession>W6MGW4</accession>
<feature type="region of interest" description="Disordered" evidence="2">
    <location>
        <begin position="1"/>
        <end position="44"/>
    </location>
</feature>
<dbReference type="OrthoDB" id="3838338at2759"/>
<reference evidence="4" key="1">
    <citation type="submission" date="2013-12" db="EMBL/GenBank/DDBJ databases">
        <authorList>
            <person name="Genoscope - CEA"/>
        </authorList>
    </citation>
    <scope>NUCLEOTIDE SEQUENCE</scope>
    <source>
        <strain evidence="4">CBS 1993</strain>
    </source>
</reference>
<feature type="compositionally biased region" description="Low complexity" evidence="2">
    <location>
        <begin position="22"/>
        <end position="33"/>
    </location>
</feature>
<dbReference type="SMART" id="SM00184">
    <property type="entry name" value="RING"/>
    <property type="match status" value="1"/>
</dbReference>
<sequence length="617" mass="68792">MSARKEAPRKAKGPSKARSQNSSGRTPGGSRSPAVSQKPTAQQVQDEDHNDLQCIICTNDLVYAALLPCGHTTCHECALRQRALYEKKSCFVCRTEQPRTTFTDLITKQFSDFTTADFASSNETYGIDFTSEHVKEEAMKLLSNTCPMKQCDATEFPSFKKLSEHVKKAHDRLYCLICAYHKKAFVSELKLYTPKQIHQHQVKGDEEGFHGHPACKFCAGKRFYSSDELFVHMRSDHEKCHVCEQIDSTEPQYFKDYPQLENHFRATHYICTVPSCLEQKFVVFRDDLDLRAHMLKDHQDIVGRNNNLFQFGVSDHGFGSQLSTFRAPTQPTRNGRNESEESKDSIETRRKRLNERARFYLNNSSEDFSEFVAINSAFDAGTMPASVINEKYKVLFKKNPEADISLLLFDLAKLYPETSEKRMQLNAITGSSTPKGEEFDKLFPALPGTTPESRVVISGWNNSQTQKKKKAINSELFPQLSGGSSSSPSISNIPSVTRSSKPVRLNVYNGPSSASSSKTSWASPSAGSKAPKIDTSKFPALEARETKYRPPRVNPVQTGLGQWGSPSLAGSGSASPISGSSSHLDLSSFSEALDASRNGTEKNRKKKGKQLLIHYGL</sequence>
<evidence type="ECO:0000259" key="3">
    <source>
        <dbReference type="PROSITE" id="PS50089"/>
    </source>
</evidence>
<dbReference type="GO" id="GO:0022626">
    <property type="term" value="C:cytosolic ribosome"/>
    <property type="evidence" value="ECO:0007669"/>
    <property type="project" value="EnsemblFungi"/>
</dbReference>
<dbReference type="GO" id="GO:0036205">
    <property type="term" value="P:histone catabolic process"/>
    <property type="evidence" value="ECO:0007669"/>
    <property type="project" value="EnsemblFungi"/>
</dbReference>
<feature type="compositionally biased region" description="Basic and acidic residues" evidence="2">
    <location>
        <begin position="335"/>
        <end position="348"/>
    </location>
</feature>
<dbReference type="Pfam" id="PF23230">
    <property type="entry name" value="zf-C2H2_13"/>
    <property type="match status" value="1"/>
</dbReference>
<dbReference type="GO" id="GO:0170011">
    <property type="term" value="F:stalled ribosome sensor activity"/>
    <property type="evidence" value="ECO:0007669"/>
    <property type="project" value="EnsemblFungi"/>
</dbReference>
<dbReference type="GeneID" id="34518261"/>
<dbReference type="GO" id="GO:0070651">
    <property type="term" value="P:nonfunctional rRNA decay"/>
    <property type="evidence" value="ECO:0007669"/>
    <property type="project" value="EnsemblFungi"/>
</dbReference>
<dbReference type="SUPFAM" id="SSF57850">
    <property type="entry name" value="RING/U-box"/>
    <property type="match status" value="1"/>
</dbReference>